<dbReference type="PANTHER" id="PTHR11808:SF15">
    <property type="entry name" value="CYSTATHIONINE GAMMA-LYASE"/>
    <property type="match status" value="1"/>
</dbReference>
<dbReference type="CDD" id="cd00614">
    <property type="entry name" value="CGS_like"/>
    <property type="match status" value="1"/>
</dbReference>
<proteinExistence type="inferred from homology"/>
<dbReference type="InterPro" id="IPR000277">
    <property type="entry name" value="Cys/Met-Metab_PyrdxlP-dep_enz"/>
</dbReference>
<dbReference type="AlphaFoldDB" id="A0A225VBY5"/>
<dbReference type="PROSITE" id="PS50067">
    <property type="entry name" value="KINESIN_MOTOR_2"/>
    <property type="match status" value="1"/>
</dbReference>
<dbReference type="GO" id="GO:0005737">
    <property type="term" value="C:cytoplasm"/>
    <property type="evidence" value="ECO:0007669"/>
    <property type="project" value="TreeGrafter"/>
</dbReference>
<evidence type="ECO:0000256" key="3">
    <source>
        <dbReference type="ARBA" id="ARBA00009077"/>
    </source>
</evidence>
<dbReference type="GO" id="GO:0030170">
    <property type="term" value="F:pyridoxal phosphate binding"/>
    <property type="evidence" value="ECO:0007669"/>
    <property type="project" value="InterPro"/>
</dbReference>
<evidence type="ECO:0000256" key="2">
    <source>
        <dbReference type="ARBA" id="ARBA00005038"/>
    </source>
</evidence>
<comment type="similarity">
    <text evidence="10">Belongs to the TRAFAC class myosin-kinesin ATPase superfamily. Kinesin family.</text>
</comment>
<comment type="caution">
    <text evidence="12">The sequence shown here is derived from an EMBL/GenBank/DDBJ whole genome shotgun (WGS) entry which is preliminary data.</text>
</comment>
<dbReference type="SMART" id="SM00129">
    <property type="entry name" value="KISc"/>
    <property type="match status" value="1"/>
</dbReference>
<dbReference type="GO" id="GO:0004123">
    <property type="term" value="F:cystathionine gamma-lyase activity"/>
    <property type="evidence" value="ECO:0007669"/>
    <property type="project" value="TreeGrafter"/>
</dbReference>
<evidence type="ECO:0000256" key="6">
    <source>
        <dbReference type="ARBA" id="ARBA00022840"/>
    </source>
</evidence>
<evidence type="ECO:0000256" key="9">
    <source>
        <dbReference type="ARBA" id="ARBA00029853"/>
    </source>
</evidence>
<dbReference type="Gene3D" id="3.90.1150.10">
    <property type="entry name" value="Aspartate Aminotransferase, domain 1"/>
    <property type="match status" value="1"/>
</dbReference>
<dbReference type="InterPro" id="IPR015422">
    <property type="entry name" value="PyrdxlP-dep_Trfase_small"/>
</dbReference>
<dbReference type="OrthoDB" id="3512640at2759"/>
<organism evidence="12 13">
    <name type="scientific">Phytophthora megakarya</name>
    <dbReference type="NCBI Taxonomy" id="4795"/>
    <lineage>
        <taxon>Eukaryota</taxon>
        <taxon>Sar</taxon>
        <taxon>Stramenopiles</taxon>
        <taxon>Oomycota</taxon>
        <taxon>Peronosporomycetes</taxon>
        <taxon>Peronosporales</taxon>
        <taxon>Peronosporaceae</taxon>
        <taxon>Phytophthora</taxon>
    </lineage>
</organism>
<dbReference type="InterPro" id="IPR027417">
    <property type="entry name" value="P-loop_NTPase"/>
</dbReference>
<dbReference type="PROSITE" id="PS00411">
    <property type="entry name" value="KINESIN_MOTOR_1"/>
    <property type="match status" value="1"/>
</dbReference>
<dbReference type="InterPro" id="IPR056524">
    <property type="entry name" value="KIF6/9_C"/>
</dbReference>
<evidence type="ECO:0000256" key="5">
    <source>
        <dbReference type="ARBA" id="ARBA00022741"/>
    </source>
</evidence>
<dbReference type="InterPro" id="IPR036961">
    <property type="entry name" value="Kinesin_motor_dom_sf"/>
</dbReference>
<dbReference type="SUPFAM" id="SSF52540">
    <property type="entry name" value="P-loop containing nucleoside triphosphate hydrolases"/>
    <property type="match status" value="1"/>
</dbReference>
<keyword evidence="6 10" id="KW-0067">ATP-binding</keyword>
<dbReference type="Pfam" id="PF01053">
    <property type="entry name" value="Cys_Met_Meta_PP"/>
    <property type="match status" value="1"/>
</dbReference>
<dbReference type="GO" id="GO:0003777">
    <property type="term" value="F:microtubule motor activity"/>
    <property type="evidence" value="ECO:0007669"/>
    <property type="project" value="InterPro"/>
</dbReference>
<evidence type="ECO:0000259" key="11">
    <source>
        <dbReference type="PROSITE" id="PS50067"/>
    </source>
</evidence>
<evidence type="ECO:0000256" key="1">
    <source>
        <dbReference type="ARBA" id="ARBA00001933"/>
    </source>
</evidence>
<dbReference type="EC" id="4.4.1.1" evidence="4"/>
<evidence type="ECO:0000256" key="8">
    <source>
        <dbReference type="ARBA" id="ARBA00023192"/>
    </source>
</evidence>
<dbReference type="FunFam" id="3.40.640.10:FF:000009">
    <property type="entry name" value="Cystathionine gamma-synthase homolog"/>
    <property type="match status" value="1"/>
</dbReference>
<evidence type="ECO:0000313" key="12">
    <source>
        <dbReference type="EMBL" id="OWZ02893.1"/>
    </source>
</evidence>
<dbReference type="GO" id="GO:0008017">
    <property type="term" value="F:microtubule binding"/>
    <property type="evidence" value="ECO:0007669"/>
    <property type="project" value="InterPro"/>
</dbReference>
<evidence type="ECO:0000313" key="13">
    <source>
        <dbReference type="Proteomes" id="UP000198211"/>
    </source>
</evidence>
<dbReference type="PROSITE" id="PS00868">
    <property type="entry name" value="CYS_MET_METAB_PP"/>
    <property type="match status" value="1"/>
</dbReference>
<evidence type="ECO:0000256" key="7">
    <source>
        <dbReference type="ARBA" id="ARBA00022898"/>
    </source>
</evidence>
<comment type="similarity">
    <text evidence="3">Belongs to the trans-sulfuration enzymes family.</text>
</comment>
<evidence type="ECO:0000256" key="4">
    <source>
        <dbReference type="ARBA" id="ARBA00012085"/>
    </source>
</evidence>
<dbReference type="Pfam" id="PF23735">
    <property type="entry name" value="KIF9"/>
    <property type="match status" value="1"/>
</dbReference>
<keyword evidence="7" id="KW-0663">Pyridoxal phosphate</keyword>
<dbReference type="SUPFAM" id="SSF53383">
    <property type="entry name" value="PLP-dependent transferases"/>
    <property type="match status" value="1"/>
</dbReference>
<reference evidence="13" key="1">
    <citation type="submission" date="2017-03" db="EMBL/GenBank/DDBJ databases">
        <title>Phytopthora megakarya and P. palmivora, two closely related causual agents of cacao black pod achieved similar genome size and gene model numbers by different mechanisms.</title>
        <authorList>
            <person name="Ali S."/>
            <person name="Shao J."/>
            <person name="Larry D.J."/>
            <person name="Kronmiller B."/>
            <person name="Shen D."/>
            <person name="Strem M.D."/>
            <person name="Melnick R.L."/>
            <person name="Guiltinan M.J."/>
            <person name="Tyler B.M."/>
            <person name="Meinhardt L.W."/>
            <person name="Bailey B.A."/>
        </authorList>
    </citation>
    <scope>NUCLEOTIDE SEQUENCE [LARGE SCALE GENOMIC DNA]</scope>
    <source>
        <strain evidence="13">zdho120</strain>
    </source>
</reference>
<evidence type="ECO:0000256" key="10">
    <source>
        <dbReference type="PROSITE-ProRule" id="PRU00283"/>
    </source>
</evidence>
<gene>
    <name evidence="12" type="ORF">PHMEG_00025470</name>
</gene>
<dbReference type="InterPro" id="IPR015424">
    <property type="entry name" value="PyrdxlP-dep_Trfase"/>
</dbReference>
<dbReference type="FunFam" id="3.90.1150.10:FF:000008">
    <property type="entry name" value="Cystathionine gamma-synthase"/>
    <property type="match status" value="1"/>
</dbReference>
<dbReference type="GO" id="GO:0007018">
    <property type="term" value="P:microtubule-based movement"/>
    <property type="evidence" value="ECO:0007669"/>
    <property type="project" value="InterPro"/>
</dbReference>
<dbReference type="GO" id="GO:0005524">
    <property type="term" value="F:ATP binding"/>
    <property type="evidence" value="ECO:0007669"/>
    <property type="project" value="UniProtKB-UniRule"/>
</dbReference>
<dbReference type="InterPro" id="IPR001752">
    <property type="entry name" value="Kinesin_motor_dom"/>
</dbReference>
<dbReference type="STRING" id="4795.A0A225VBY5"/>
<dbReference type="InterPro" id="IPR054542">
    <property type="entry name" value="Cys_met_metab_PP"/>
</dbReference>
<dbReference type="GO" id="GO:0019343">
    <property type="term" value="P:cysteine biosynthetic process via cystathionine"/>
    <property type="evidence" value="ECO:0007669"/>
    <property type="project" value="TreeGrafter"/>
</dbReference>
<dbReference type="Proteomes" id="UP000198211">
    <property type="component" value="Unassembled WGS sequence"/>
</dbReference>
<keyword evidence="8" id="KW-0198">Cysteine biosynthesis</keyword>
<comment type="pathway">
    <text evidence="2">Amino-acid biosynthesis; L-cysteine biosynthesis; L-cysteine from L-homocysteine and L-serine: step 2/2.</text>
</comment>
<dbReference type="Gene3D" id="3.40.640.10">
    <property type="entry name" value="Type I PLP-dependent aspartate aminotransferase-like (Major domain)"/>
    <property type="match status" value="1"/>
</dbReference>
<protein>
    <recommendedName>
        <fullName evidence="4">cystathionine gamma-lyase</fullName>
        <ecNumber evidence="4">4.4.1.1</ecNumber>
    </recommendedName>
    <alternativeName>
        <fullName evidence="9">Gamma-cystathionase</fullName>
    </alternativeName>
</protein>
<name>A0A225VBY5_9STRA</name>
<comment type="cofactor">
    <cofactor evidence="1">
        <name>pyridoxal 5'-phosphate</name>
        <dbReference type="ChEBI" id="CHEBI:597326"/>
    </cofactor>
</comment>
<dbReference type="PANTHER" id="PTHR11808">
    <property type="entry name" value="TRANS-SULFURATION ENZYME FAMILY MEMBER"/>
    <property type="match status" value="1"/>
</dbReference>
<dbReference type="InterPro" id="IPR015421">
    <property type="entry name" value="PyrdxlP-dep_Trfase_major"/>
</dbReference>
<dbReference type="Gene3D" id="3.40.850.10">
    <property type="entry name" value="Kinesin motor domain"/>
    <property type="match status" value="1"/>
</dbReference>
<dbReference type="PRINTS" id="PR00380">
    <property type="entry name" value="KINESINHEAVY"/>
</dbReference>
<keyword evidence="10" id="KW-0505">Motor protein</keyword>
<dbReference type="InterPro" id="IPR019821">
    <property type="entry name" value="Kinesin_motor_CS"/>
</dbReference>
<keyword evidence="8" id="KW-0028">Amino-acid biosynthesis</keyword>
<feature type="binding site" evidence="10">
    <location>
        <begin position="105"/>
        <end position="112"/>
    </location>
    <ligand>
        <name>ATP</name>
        <dbReference type="ChEBI" id="CHEBI:30616"/>
    </ligand>
</feature>
<dbReference type="GO" id="GO:0019346">
    <property type="term" value="P:transsulfuration"/>
    <property type="evidence" value="ECO:0007669"/>
    <property type="project" value="InterPro"/>
</dbReference>
<keyword evidence="5 10" id="KW-0547">Nucleotide-binding</keyword>
<accession>A0A225VBY5</accession>
<feature type="domain" description="Kinesin motor" evidence="11">
    <location>
        <begin position="5"/>
        <end position="376"/>
    </location>
</feature>
<sequence>MGRNGVKVIIRTRPTASFATHQLKIDPDDSSITVYSGAAAIAVASGGNSPSKTDGGPSNRKDCWQFKFHQVLHNAGQDRVYEAIARDIVHGSVVDGTNGTILAYGQTGAGKSFTMIGDTRNYQHRGIAPRAIAQLFEEVESHIELQYTIRVSYMEIYNDRIYDLLDGHGDRTTNTNGNGELVVVEDARGTYVRGLTQVEVHTEQEALDQLFNGELQRTVAEHQLNKRSNRSHCLLTFHIAQKSRAGGTERVTLSKLHLVDLAGSERLKKTFDVEQTTGSPTKTSSSSVKANLALSTIKKESMYINQSLSFLEQCIVALGSKEQRHIPYRQTKLTNVLKDSLGGNSNTLMFACIWGEGRHLEETISTLKLAQRMMRVQNEVSTIVETDPALLLRKYERQIRELKQELVMHDALVERRAVVYDEHTPEQKHQLQQMVRRYIDAPTQEMEDEALRLTSVQEIRELFRQFKLLFKNSGIFSFENKKFIWVAKQYRNTTNLWIQRRRIDTVRAQLEEKRNQRGTHDGVGNRKITTKQLQERDEVVDEEEFILMTSEREAKRDYRSLFGDLKDVKSELEFATRSVELLRRRLVREFEDWYDEEGHAHALNKNASGAFDAFARPAFSKEDKLDDGEKFDQMEVDRIRAQDPDSLAFFQAQKKMRQQAGSLTSFLNLPPRAQVNPSPINCNMSAASQYVDEHHGFGTIAIHEGQAPDEHTGAVAVPITLASTFAQASPGVVAGRGQANSFGKGWEYSRTGNPTRGALERALAACEKGRFAVCFSSGMAATTAVTHLLKHGDHVLCIDDVYGGTQRYFRKTVNPTYAIDFDFTDMGDLNKVEKLLRPGKTKLIWIETPTNPTLKITDIRAVSEFAKKHNLLLVVDNTFMSPYFQNPLTLGADIVVHSITKYINGHSDVVGGVVVTNSEDINTKLRFVQNGIGAVPAPFDCYMALRGLKTLHVRMAAHAKNAQAVAEYLEAHPAVEKVCYPGLKSHPQHEIAKKQASGFGGMVTFYVHGGLEKARAFLENLEVFTLAESLGAVESLAESPAIMTHASVPPEVRKEIGISDSLIRLSVGIEGLPDIIADLERALAAEPKASS</sequence>
<keyword evidence="13" id="KW-1185">Reference proteome</keyword>
<dbReference type="EMBL" id="NBNE01005872">
    <property type="protein sequence ID" value="OWZ02893.1"/>
    <property type="molecule type" value="Genomic_DNA"/>
</dbReference>
<dbReference type="Pfam" id="PF00225">
    <property type="entry name" value="Kinesin"/>
    <property type="match status" value="1"/>
</dbReference>